<dbReference type="SMART" id="SM00233">
    <property type="entry name" value="PH"/>
    <property type="match status" value="1"/>
</dbReference>
<dbReference type="InterPro" id="IPR057837">
    <property type="entry name" value="PH_SWAP70"/>
</dbReference>
<comment type="caution">
    <text evidence="3">The sequence shown here is derived from an EMBL/GenBank/DDBJ whole genome shotgun (WGS) entry which is preliminary data.</text>
</comment>
<name>A0A3L8DBV7_OOCBI</name>
<evidence type="ECO:0000259" key="2">
    <source>
        <dbReference type="PROSITE" id="PS50003"/>
    </source>
</evidence>
<reference evidence="3" key="2">
    <citation type="submission" date="2018-07" db="EMBL/GenBank/DDBJ databases">
        <authorList>
            <person name="Mckenzie S.K."/>
            <person name="Kronauer D.J.C."/>
        </authorList>
    </citation>
    <scope>NUCLEOTIDE SEQUENCE</scope>
    <source>
        <strain evidence="3">Clonal line C1</strain>
    </source>
</reference>
<organism evidence="3">
    <name type="scientific">Ooceraea biroi</name>
    <name type="common">Clonal raider ant</name>
    <name type="synonym">Cerapachys biroi</name>
    <dbReference type="NCBI Taxonomy" id="2015173"/>
    <lineage>
        <taxon>Eukaryota</taxon>
        <taxon>Metazoa</taxon>
        <taxon>Ecdysozoa</taxon>
        <taxon>Arthropoda</taxon>
        <taxon>Hexapoda</taxon>
        <taxon>Insecta</taxon>
        <taxon>Pterygota</taxon>
        <taxon>Neoptera</taxon>
        <taxon>Endopterygota</taxon>
        <taxon>Hymenoptera</taxon>
        <taxon>Apocrita</taxon>
        <taxon>Aculeata</taxon>
        <taxon>Formicoidea</taxon>
        <taxon>Formicidae</taxon>
        <taxon>Dorylinae</taxon>
        <taxon>Ooceraea</taxon>
    </lineage>
</organism>
<dbReference type="Gene3D" id="2.30.29.30">
    <property type="entry name" value="Pleckstrin-homology domain (PH domain)/Phosphotyrosine-binding domain (PTB)"/>
    <property type="match status" value="1"/>
</dbReference>
<dbReference type="OrthoDB" id="8434295at2759"/>
<gene>
    <name evidence="3" type="ORF">DMN91_009623</name>
</gene>
<proteinExistence type="predicted"/>
<dbReference type="EMBL" id="QOIP01000010">
    <property type="protein sequence ID" value="RLU17388.1"/>
    <property type="molecule type" value="Genomic_DNA"/>
</dbReference>
<keyword evidence="1" id="KW-0175">Coiled coil</keyword>
<dbReference type="CDD" id="cd13273">
    <property type="entry name" value="PH_SWAP-70"/>
    <property type="match status" value="1"/>
</dbReference>
<dbReference type="Proteomes" id="UP000279307">
    <property type="component" value="Chromosome 10"/>
</dbReference>
<evidence type="ECO:0000256" key="1">
    <source>
        <dbReference type="SAM" id="Coils"/>
    </source>
</evidence>
<dbReference type="InterPro" id="IPR001849">
    <property type="entry name" value="PH_domain"/>
</dbReference>
<dbReference type="InterPro" id="IPR011993">
    <property type="entry name" value="PH-like_dom_sf"/>
</dbReference>
<dbReference type="AlphaFoldDB" id="A0A3L8DBV7"/>
<feature type="coiled-coil region" evidence="1">
    <location>
        <begin position="364"/>
        <end position="510"/>
    </location>
</feature>
<dbReference type="GO" id="GO:0005737">
    <property type="term" value="C:cytoplasm"/>
    <property type="evidence" value="ECO:0007669"/>
    <property type="project" value="TreeGrafter"/>
</dbReference>
<dbReference type="SUPFAM" id="SSF50729">
    <property type="entry name" value="PH domain-like"/>
    <property type="match status" value="1"/>
</dbReference>
<protein>
    <recommendedName>
        <fullName evidence="2">PH domain-containing protein</fullName>
    </recommendedName>
</protein>
<dbReference type="Pfam" id="PF25530">
    <property type="entry name" value="EF-hand_SWAP70_N"/>
    <property type="match status" value="1"/>
</dbReference>
<evidence type="ECO:0000313" key="3">
    <source>
        <dbReference type="EMBL" id="RLU17388.1"/>
    </source>
</evidence>
<dbReference type="GO" id="GO:0005634">
    <property type="term" value="C:nucleus"/>
    <property type="evidence" value="ECO:0007669"/>
    <property type="project" value="TreeGrafter"/>
</dbReference>
<dbReference type="PROSITE" id="PS50003">
    <property type="entry name" value="PH_DOMAIN"/>
    <property type="match status" value="1"/>
</dbReference>
<dbReference type="PANTHER" id="PTHR14383">
    <property type="entry name" value="SWAP-70 RECOMBINASE"/>
    <property type="match status" value="1"/>
</dbReference>
<dbReference type="InterPro" id="IPR057836">
    <property type="entry name" value="EF-hand_SWAP70_N"/>
</dbReference>
<dbReference type="Pfam" id="PF00169">
    <property type="entry name" value="PH"/>
    <property type="match status" value="1"/>
</dbReference>
<sequence length="567" mass="65666">MAYLLKNLTNSIWHAFHALQADGTNTVAKSKLKVLTANIGTLMDLYGVEKGLEHYRSTQSLTFDQYIYYLQKEVFSSVTDSTSIQTLRTLEEGIDEICWLVCKKLYLERRDPRSHPVFEDHSVYQLFRIFCLLAETEPDATDSYLVGHYSFTSRITRKLFTMPDTFISATQVVLHGDEVARIASHLVMSLGLQWDAADFSALSAAIGMFRFPTFLAVLESKYSGGNTLDTMALTEAIDDLYQIYVDNVVKKGYLMKKGFLLPTLRYFWFVLRPGELAYYKDSQQKEPSGVILLNANCWADTLTNSGRPERKFVLSTPEHRCIELAAEDHKGRLQWLAALQTAIQHAGEKIGYQRSLANQRRSLRQATKQEKEETKLELQHERQARIAAEIQARKLEALSKEEGAKVQQLEDVKQKLELLLQEEKQALRDEEIVRSLQARVLREEWEKREQLERLQQEQQELLEMEKMKRLEFERMQQENERQLQDAELRLQQLEAERGHLDAELRAACEKVKRSEEAQLLLEEQIVTRSLRGGERIRRTQSFIPTTKERPLSVEKIDGRSVTLRKNV</sequence>
<dbReference type="PANTHER" id="PTHR14383:SF5">
    <property type="entry name" value="RUN DOMAIN-CONTAINING PROTEIN"/>
    <property type="match status" value="1"/>
</dbReference>
<reference evidence="3" key="1">
    <citation type="journal article" date="2018" name="Genome Res.">
        <title>The genomic architecture and molecular evolution of ant odorant receptors.</title>
        <authorList>
            <person name="McKenzie S.K."/>
            <person name="Kronauer D.J.C."/>
        </authorList>
    </citation>
    <scope>NUCLEOTIDE SEQUENCE [LARGE SCALE GENOMIC DNA]</scope>
    <source>
        <strain evidence="3">Clonal line C1</strain>
    </source>
</reference>
<accession>A0A3L8DBV7</accession>
<feature type="domain" description="PH" evidence="2">
    <location>
        <begin position="247"/>
        <end position="344"/>
    </location>
</feature>